<feature type="region of interest" description="Disordered" evidence="1">
    <location>
        <begin position="756"/>
        <end position="786"/>
    </location>
</feature>
<dbReference type="InParanoid" id="A0A0H2RJV5"/>
<evidence type="ECO:0000259" key="2">
    <source>
        <dbReference type="Pfam" id="PF18803"/>
    </source>
</evidence>
<evidence type="ECO:0000313" key="3">
    <source>
        <dbReference type="EMBL" id="KLO05066.1"/>
    </source>
</evidence>
<dbReference type="Pfam" id="PF18803">
    <property type="entry name" value="CxC2"/>
    <property type="match status" value="1"/>
</dbReference>
<name>A0A0H2RJV5_9AGAM</name>
<evidence type="ECO:0000256" key="1">
    <source>
        <dbReference type="SAM" id="MobiDB-lite"/>
    </source>
</evidence>
<proteinExistence type="predicted"/>
<gene>
    <name evidence="3" type="ORF">SCHPADRAFT_794115</name>
</gene>
<dbReference type="STRING" id="27342.A0A0H2RJV5"/>
<feature type="non-terminal residue" evidence="3">
    <location>
        <position position="874"/>
    </location>
</feature>
<dbReference type="InterPro" id="IPR041457">
    <property type="entry name" value="CxC2_KDZ-assoc"/>
</dbReference>
<dbReference type="Pfam" id="PF18758">
    <property type="entry name" value="KDZ"/>
    <property type="match status" value="1"/>
</dbReference>
<evidence type="ECO:0000313" key="4">
    <source>
        <dbReference type="Proteomes" id="UP000053477"/>
    </source>
</evidence>
<accession>A0A0H2RJV5</accession>
<organism evidence="3 4">
    <name type="scientific">Schizopora paradoxa</name>
    <dbReference type="NCBI Taxonomy" id="27342"/>
    <lineage>
        <taxon>Eukaryota</taxon>
        <taxon>Fungi</taxon>
        <taxon>Dikarya</taxon>
        <taxon>Basidiomycota</taxon>
        <taxon>Agaricomycotina</taxon>
        <taxon>Agaricomycetes</taxon>
        <taxon>Hymenochaetales</taxon>
        <taxon>Schizoporaceae</taxon>
        <taxon>Schizopora</taxon>
    </lineage>
</organism>
<feature type="domain" description="CxC2-like cysteine cluster KDZ transposase-associated" evidence="2">
    <location>
        <begin position="44"/>
        <end position="153"/>
    </location>
</feature>
<dbReference type="EMBL" id="KQ086370">
    <property type="protein sequence ID" value="KLO05066.1"/>
    <property type="molecule type" value="Genomic_DNA"/>
</dbReference>
<dbReference type="OrthoDB" id="3257768at2759"/>
<feature type="compositionally biased region" description="Low complexity" evidence="1">
    <location>
        <begin position="763"/>
        <end position="786"/>
    </location>
</feature>
<feature type="non-terminal residue" evidence="3">
    <location>
        <position position="1"/>
    </location>
</feature>
<dbReference type="PANTHER" id="PTHR33096:SF1">
    <property type="entry name" value="CXC1-LIKE CYSTEINE CLUSTER ASSOCIATED WITH KDZ TRANSPOSASES DOMAIN-CONTAINING PROTEIN"/>
    <property type="match status" value="1"/>
</dbReference>
<sequence length="874" mass="98679">GRFRCISCSQVAEMCSDCIVKTHAQVPFHIIEMWDGTMWTRSTLMSLGLLVHLGHGGAPCPAPNGESRILHVVHNTGVQDAKFVFCGCSKTCVDDNKPYLQLFRARLFPATHKKPRTVVSFACLNDAHLLGNQGKLTASDYYLTLVRLSDNTDLDPPRRKFEEFARALRLWRHLKLLKRAGVVFINGGVESAPPGVCALKCLACPDSTYDEDDIDAMIPMPEEQGAENSMTLANTLFLMLDANFRLRSKDRKIRNDAPLGSGLSYIVNLILYYDYLQQCGPQTEMNICDSGLHAVDHANLRGSAEYRASGVGACQCRHMLVRPNGVGDLQRGERYCNMDYIFASATRGTKDRRVLISYDIACQWSRHFFSRMDTLPDDVRFDTAKNIVEFVIPKFHIAAHGKQCQSRYSLNFRRLNGRTDGENIERGWAWINPASLSTREMGPGAREDALDDAWAYWNWRISVKFGETLLRRFEEALCESVRHRRAHTRFSESFSGPVIKVWTDMVDAWDRDPDNAPNPYDEPETEESMIEVRRQLNSEEAEELSRGVMPLHATSASQFLVVGLELEDQQRSLASLRESVNTDKATTRALSVEDKDAALRRKIAIWQGVQKLYMPRIGEDVRPVDVNDDSVPAENIPLRLPSSLEPALRTRACVEGLVEKEKRLRLAQLSTRLHAVRKDLRVGSKIFNHRSRQTAGTGTKPNTRMQTLLKRFNDKAHLAAKAYRAAHTAMLGLDPDGAWSTKYKLLRDKDVKPLPRDADKQLSATTTATATATTTASSTTATTTATSTTATSRLRVEWATSLARTERWEEEVILVKVEMERVLKKLSREALRWRSKAQYRLSDVPPRFRRGITAYAEKKATLFESLAQDFANTW</sequence>
<dbReference type="Proteomes" id="UP000053477">
    <property type="component" value="Unassembled WGS sequence"/>
</dbReference>
<keyword evidence="4" id="KW-1185">Reference proteome</keyword>
<reference evidence="3 4" key="1">
    <citation type="submission" date="2015-04" db="EMBL/GenBank/DDBJ databases">
        <title>Complete genome sequence of Schizopora paradoxa KUC8140, a cosmopolitan wood degrader in East Asia.</title>
        <authorList>
            <consortium name="DOE Joint Genome Institute"/>
            <person name="Min B."/>
            <person name="Park H."/>
            <person name="Jang Y."/>
            <person name="Kim J.-J."/>
            <person name="Kim K.H."/>
            <person name="Pangilinan J."/>
            <person name="Lipzen A."/>
            <person name="Riley R."/>
            <person name="Grigoriev I.V."/>
            <person name="Spatafora J.W."/>
            <person name="Choi I.-G."/>
        </authorList>
    </citation>
    <scope>NUCLEOTIDE SEQUENCE [LARGE SCALE GENOMIC DNA]</scope>
    <source>
        <strain evidence="3 4">KUC8140</strain>
    </source>
</reference>
<dbReference type="AlphaFoldDB" id="A0A0H2RJV5"/>
<dbReference type="PANTHER" id="PTHR33096">
    <property type="entry name" value="CXC2 DOMAIN-CONTAINING PROTEIN"/>
    <property type="match status" value="1"/>
</dbReference>
<dbReference type="InterPro" id="IPR040521">
    <property type="entry name" value="KDZ"/>
</dbReference>
<protein>
    <recommendedName>
        <fullName evidence="2">CxC2-like cysteine cluster KDZ transposase-associated domain-containing protein</fullName>
    </recommendedName>
</protein>